<organism evidence="3 4">
    <name type="scientific">Vavraia culicis (isolate floridensis)</name>
    <name type="common">Microsporidian parasite</name>
    <dbReference type="NCBI Taxonomy" id="948595"/>
    <lineage>
        <taxon>Eukaryota</taxon>
        <taxon>Fungi</taxon>
        <taxon>Fungi incertae sedis</taxon>
        <taxon>Microsporidia</taxon>
        <taxon>Pleistophoridae</taxon>
        <taxon>Vavraia</taxon>
    </lineage>
</organism>
<dbReference type="HOGENOM" id="CLU_1027444_0_0_1"/>
<dbReference type="OrthoDB" id="10662023at2759"/>
<name>L2GSY7_VAVCU</name>
<dbReference type="RefSeq" id="XP_008075156.1">
    <property type="nucleotide sequence ID" value="XM_008076965.1"/>
</dbReference>
<evidence type="ECO:0000256" key="2">
    <source>
        <dbReference type="SAM" id="Phobius"/>
    </source>
</evidence>
<evidence type="ECO:0000256" key="1">
    <source>
        <dbReference type="SAM" id="MobiDB-lite"/>
    </source>
</evidence>
<keyword evidence="4" id="KW-1185">Reference proteome</keyword>
<sequence>MAQITGCLQKNKLFFTILAILSAALLCTALLYAVLSRMGAKNLAACSFCDGDVFPKEEIFDDCVQPGCKSVAKEERIDEHVVESKAVIVEDSPTESSTASLSVTSDVDEGIRAVDQELEGANEVVEVVQSVVTLDCDQSNPSGDVVQVAGSDKDFRVAVDDVEPLEDVSGVLLGCKDRENNEVMITNTDESGLLQCDRGKSKGRCPNGAMRLVNKGLVRSLIDWYNELDRVALLEAKRASKNFRGTFSSLESAPDNPRKVGEIMAGKDNEE</sequence>
<keyword evidence="2" id="KW-0472">Membrane</keyword>
<feature type="transmembrane region" description="Helical" evidence="2">
    <location>
        <begin position="13"/>
        <end position="35"/>
    </location>
</feature>
<evidence type="ECO:0000313" key="4">
    <source>
        <dbReference type="Proteomes" id="UP000011081"/>
    </source>
</evidence>
<gene>
    <name evidence="3" type="ORF">VCUG_02142</name>
</gene>
<accession>L2GSY7</accession>
<feature type="compositionally biased region" description="Basic and acidic residues" evidence="1">
    <location>
        <begin position="256"/>
        <end position="271"/>
    </location>
</feature>
<dbReference type="VEuPathDB" id="MicrosporidiaDB:VCUG_02142"/>
<keyword evidence="2" id="KW-0812">Transmembrane</keyword>
<dbReference type="AlphaFoldDB" id="L2GSY7"/>
<keyword evidence="2" id="KW-1133">Transmembrane helix</keyword>
<proteinExistence type="predicted"/>
<dbReference type="OMA" id="HTTEFRE"/>
<feature type="region of interest" description="Disordered" evidence="1">
    <location>
        <begin position="246"/>
        <end position="271"/>
    </location>
</feature>
<reference evidence="4" key="1">
    <citation type="submission" date="2011-03" db="EMBL/GenBank/DDBJ databases">
        <title>The genome sequence of Vavraia culicis strain floridensis.</title>
        <authorList>
            <consortium name="The Broad Institute Genome Sequencing Platform"/>
            <person name="Cuomo C."/>
            <person name="Becnel J."/>
            <person name="Sanscrainte N."/>
            <person name="Young S.K."/>
            <person name="Zeng Q."/>
            <person name="Gargeya S."/>
            <person name="Fitzgerald M."/>
            <person name="Haas B."/>
            <person name="Abouelleil A."/>
            <person name="Alvarado L."/>
            <person name="Arachchi H.M."/>
            <person name="Berlin A."/>
            <person name="Chapman S.B."/>
            <person name="Gearin G."/>
            <person name="Goldberg J."/>
            <person name="Griggs A."/>
            <person name="Gujja S."/>
            <person name="Hansen M."/>
            <person name="Heiman D."/>
            <person name="Howarth C."/>
            <person name="Larimer J."/>
            <person name="Lui A."/>
            <person name="MacDonald P.J.P."/>
            <person name="McCowen C."/>
            <person name="Montmayeur A."/>
            <person name="Murphy C."/>
            <person name="Neiman D."/>
            <person name="Pearson M."/>
            <person name="Priest M."/>
            <person name="Roberts A."/>
            <person name="Saif S."/>
            <person name="Shea T."/>
            <person name="Sisk P."/>
            <person name="Stolte C."/>
            <person name="Sykes S."/>
            <person name="Wortman J."/>
            <person name="Nusbaum C."/>
            <person name="Birren B."/>
        </authorList>
    </citation>
    <scope>NUCLEOTIDE SEQUENCE [LARGE SCALE GENOMIC DNA]</scope>
    <source>
        <strain evidence="4">floridensis</strain>
    </source>
</reference>
<evidence type="ECO:0000313" key="3">
    <source>
        <dbReference type="EMBL" id="ELA46378.1"/>
    </source>
</evidence>
<dbReference type="Proteomes" id="UP000011081">
    <property type="component" value="Unassembled WGS sequence"/>
</dbReference>
<dbReference type="GeneID" id="19880009"/>
<protein>
    <submittedName>
        <fullName evidence="3">Uncharacterized protein</fullName>
    </submittedName>
</protein>
<dbReference type="EMBL" id="GL877448">
    <property type="protein sequence ID" value="ELA46378.1"/>
    <property type="molecule type" value="Genomic_DNA"/>
</dbReference>
<dbReference type="InParanoid" id="L2GSY7"/>